<evidence type="ECO:0000313" key="4">
    <source>
        <dbReference type="EMBL" id="CAD7227754.1"/>
    </source>
</evidence>
<dbReference type="GO" id="GO:0003723">
    <property type="term" value="F:RNA binding"/>
    <property type="evidence" value="ECO:0007669"/>
    <property type="project" value="UniProtKB-KW"/>
</dbReference>
<keyword evidence="2" id="KW-0694">RNA-binding</keyword>
<evidence type="ECO:0000256" key="2">
    <source>
        <dbReference type="RuleBase" id="RU367113"/>
    </source>
</evidence>
<dbReference type="InterPro" id="IPR013961">
    <property type="entry name" value="RAI1"/>
</dbReference>
<dbReference type="InterPro" id="IPR039039">
    <property type="entry name" value="RAI1-like_fam"/>
</dbReference>
<dbReference type="AlphaFoldDB" id="A0A7R8ZPS1"/>
<dbReference type="GO" id="GO:0000956">
    <property type="term" value="P:nuclear-transcribed mRNA catabolic process"/>
    <property type="evidence" value="ECO:0007669"/>
    <property type="project" value="TreeGrafter"/>
</dbReference>
<keyword evidence="2" id="KW-0547">Nucleotide-binding</keyword>
<dbReference type="GO" id="GO:0110155">
    <property type="term" value="P:NAD-cap decapping"/>
    <property type="evidence" value="ECO:0007669"/>
    <property type="project" value="TreeGrafter"/>
</dbReference>
<comment type="function">
    <text evidence="2">Decapping enzyme for NAD-capped RNAs: specifically hydrolyzes the nicotinamide adenine dinucleotide (NAD) cap from a subset of RNAs by removing the entire NAD moiety from the 5'-end of an NAD-capped RNA.</text>
</comment>
<accession>A0A7R8ZPS1</accession>
<comment type="similarity">
    <text evidence="1 2">Belongs to the DXO/Dom3Z family.</text>
</comment>
<dbReference type="Pfam" id="PF08652">
    <property type="entry name" value="RAI1"/>
    <property type="match status" value="1"/>
</dbReference>
<dbReference type="GO" id="GO:0005634">
    <property type="term" value="C:nucleus"/>
    <property type="evidence" value="ECO:0007669"/>
    <property type="project" value="UniProtKB-SubCell"/>
</dbReference>
<dbReference type="PANTHER" id="PTHR12395">
    <property type="entry name" value="DOM-3 RELATED"/>
    <property type="match status" value="1"/>
</dbReference>
<sequence length="389" mass="45404">MSAASPHLTASQISPDVYDLLVIPPEARPFAEMRWDRNQLDRNPPTFQKPEIIGCFSIDPDQTWTDGHKNMKYLHHPGYQCHLDLNLNREKTKHKNALDEKGVVPILQWIQKHQDRFRQENSKFSLPFDFVVWRGYLTSFFNAPYENREPFIVVASRHKGTIYVRGKKSAEKVLEVLNMTPQQKILTGYGYKFEQFLMGDSPQRRPNPSEPLVEGEEFACVFRSRLGRHRLLYAAEVDGVDSRVPLPNDRLPQLDNLVELKTTFEIRNARQDTNFRKFKLMKWWAQSYLVGIPRIICGYRNEDGIVRGLEDFNTMTMHRLGKVPQGFWQPNIPMVFALRMLDFIQSCLPHDDPNKQLAFIWTPGETVKCYDVSGQVEVLPQWYLEMTES</sequence>
<evidence type="ECO:0000256" key="1">
    <source>
        <dbReference type="ARBA" id="ARBA00006562"/>
    </source>
</evidence>
<dbReference type="EC" id="3.6.1.-" evidence="2"/>
<keyword evidence="2" id="KW-0378">Hydrolase</keyword>
<keyword evidence="2" id="KW-0479">Metal-binding</keyword>
<dbReference type="GO" id="GO:0034353">
    <property type="term" value="F:mRNA 5'-diphosphatase activity"/>
    <property type="evidence" value="ECO:0007669"/>
    <property type="project" value="TreeGrafter"/>
</dbReference>
<dbReference type="PANTHER" id="PTHR12395:SF9">
    <property type="entry name" value="DECAPPING AND EXORIBONUCLEASE PROTEIN"/>
    <property type="match status" value="1"/>
</dbReference>
<reference evidence="4" key="1">
    <citation type="submission" date="2020-11" db="EMBL/GenBank/DDBJ databases">
        <authorList>
            <person name="Tran Van P."/>
        </authorList>
    </citation>
    <scope>NUCLEOTIDE SEQUENCE</scope>
</reference>
<proteinExistence type="inferred from homology"/>
<evidence type="ECO:0000259" key="3">
    <source>
        <dbReference type="Pfam" id="PF08652"/>
    </source>
</evidence>
<dbReference type="GO" id="GO:0000166">
    <property type="term" value="F:nucleotide binding"/>
    <property type="evidence" value="ECO:0007669"/>
    <property type="project" value="UniProtKB-KW"/>
</dbReference>
<protein>
    <recommendedName>
        <fullName evidence="2">Decapping nuclease</fullName>
        <ecNumber evidence="2">3.6.1.-</ecNumber>
    </recommendedName>
</protein>
<dbReference type="GO" id="GO:0005829">
    <property type="term" value="C:cytosol"/>
    <property type="evidence" value="ECO:0007669"/>
    <property type="project" value="TreeGrafter"/>
</dbReference>
<name>A0A7R8ZPS1_9CRUS</name>
<gene>
    <name evidence="4" type="ORF">CTOB1V02_LOCUS5653</name>
</gene>
<comment type="subcellular location">
    <subcellularLocation>
        <location evidence="2">Nucleus</location>
    </subcellularLocation>
</comment>
<dbReference type="GO" id="GO:0046872">
    <property type="term" value="F:metal ion binding"/>
    <property type="evidence" value="ECO:0007669"/>
    <property type="project" value="UniProtKB-KW"/>
</dbReference>
<dbReference type="GO" id="GO:0004518">
    <property type="term" value="F:nuclease activity"/>
    <property type="evidence" value="ECO:0007669"/>
    <property type="project" value="UniProtKB-KW"/>
</dbReference>
<feature type="domain" description="RAI1-like" evidence="3">
    <location>
        <begin position="48"/>
        <end position="383"/>
    </location>
</feature>
<dbReference type="EMBL" id="OB661246">
    <property type="protein sequence ID" value="CAD7227754.1"/>
    <property type="molecule type" value="Genomic_DNA"/>
</dbReference>
<organism evidence="4">
    <name type="scientific">Cyprideis torosa</name>
    <dbReference type="NCBI Taxonomy" id="163714"/>
    <lineage>
        <taxon>Eukaryota</taxon>
        <taxon>Metazoa</taxon>
        <taxon>Ecdysozoa</taxon>
        <taxon>Arthropoda</taxon>
        <taxon>Crustacea</taxon>
        <taxon>Oligostraca</taxon>
        <taxon>Ostracoda</taxon>
        <taxon>Podocopa</taxon>
        <taxon>Podocopida</taxon>
        <taxon>Cytherocopina</taxon>
        <taxon>Cytheroidea</taxon>
        <taxon>Cytherideidae</taxon>
        <taxon>Cyprideis</taxon>
    </lineage>
</organism>
<comment type="cofactor">
    <cofactor evidence="2">
        <name>a divalent metal cation</name>
        <dbReference type="ChEBI" id="CHEBI:60240"/>
    </cofactor>
</comment>
<keyword evidence="2" id="KW-0540">Nuclease</keyword>
<dbReference type="OrthoDB" id="10020793at2759"/>
<keyword evidence="2" id="KW-0539">Nucleus</keyword>